<gene>
    <name evidence="2" type="ORF">CAP_7302</name>
</gene>
<feature type="region of interest" description="Disordered" evidence="1">
    <location>
        <begin position="63"/>
        <end position="107"/>
    </location>
</feature>
<accession>A0A017T043</accession>
<evidence type="ECO:0000313" key="2">
    <source>
        <dbReference type="EMBL" id="EYF02230.1"/>
    </source>
</evidence>
<keyword evidence="3" id="KW-1185">Reference proteome</keyword>
<dbReference type="OrthoDB" id="5506878at2"/>
<comment type="caution">
    <text evidence="2">The sequence shown here is derived from an EMBL/GenBank/DDBJ whole genome shotgun (WGS) entry which is preliminary data.</text>
</comment>
<proteinExistence type="predicted"/>
<protein>
    <submittedName>
        <fullName evidence="2">Uncharacterized protein</fullName>
    </submittedName>
</protein>
<dbReference type="Proteomes" id="UP000019678">
    <property type="component" value="Unassembled WGS sequence"/>
</dbReference>
<name>A0A017T043_9BACT</name>
<dbReference type="STRING" id="1192034.CAP_7302"/>
<dbReference type="EMBL" id="ASRX01000063">
    <property type="protein sequence ID" value="EYF02230.1"/>
    <property type="molecule type" value="Genomic_DNA"/>
</dbReference>
<reference evidence="2 3" key="1">
    <citation type="submission" date="2013-05" db="EMBL/GenBank/DDBJ databases">
        <title>Genome assembly of Chondromyces apiculatus DSM 436.</title>
        <authorList>
            <person name="Sharma G."/>
            <person name="Khatri I."/>
            <person name="Kaur C."/>
            <person name="Mayilraj S."/>
            <person name="Subramanian S."/>
        </authorList>
    </citation>
    <scope>NUCLEOTIDE SEQUENCE [LARGE SCALE GENOMIC DNA]</scope>
    <source>
        <strain evidence="2 3">DSM 436</strain>
    </source>
</reference>
<organism evidence="2 3">
    <name type="scientific">Chondromyces apiculatus DSM 436</name>
    <dbReference type="NCBI Taxonomy" id="1192034"/>
    <lineage>
        <taxon>Bacteria</taxon>
        <taxon>Pseudomonadati</taxon>
        <taxon>Myxococcota</taxon>
        <taxon>Polyangia</taxon>
        <taxon>Polyangiales</taxon>
        <taxon>Polyangiaceae</taxon>
        <taxon>Chondromyces</taxon>
    </lineage>
</organism>
<dbReference type="RefSeq" id="WP_044247883.1">
    <property type="nucleotide sequence ID" value="NZ_ASRX01000063.1"/>
</dbReference>
<dbReference type="AlphaFoldDB" id="A0A017T043"/>
<evidence type="ECO:0000313" key="3">
    <source>
        <dbReference type="Proteomes" id="UP000019678"/>
    </source>
</evidence>
<evidence type="ECO:0000256" key="1">
    <source>
        <dbReference type="SAM" id="MobiDB-lite"/>
    </source>
</evidence>
<sequence>MTPIDLQVRDLSSGDRTIVSFPTEEDALAWLKDRPRFQEVLGVAMTSIDPEIDARLRAALRPLDDEERQSEQALDAKAHEETRRRAEEAAKRDQAVVEAQRAALASAPPDRPMEIRYRYDRDLELADVNDTRAITPEAREAVLAWVAEREEWLKDRGQTVGEARVTVYPAGIPAQARGERVRTGSFVPITASAKPAST</sequence>
<feature type="compositionally biased region" description="Basic and acidic residues" evidence="1">
    <location>
        <begin position="74"/>
        <end position="95"/>
    </location>
</feature>